<dbReference type="GO" id="GO:0030488">
    <property type="term" value="P:tRNA methylation"/>
    <property type="evidence" value="ECO:0007669"/>
    <property type="project" value="TreeGrafter"/>
</dbReference>
<organism evidence="2 3">
    <name type="scientific">Caryophanon tenue</name>
    <dbReference type="NCBI Taxonomy" id="33978"/>
    <lineage>
        <taxon>Bacteria</taxon>
        <taxon>Bacillati</taxon>
        <taxon>Bacillota</taxon>
        <taxon>Bacilli</taxon>
        <taxon>Bacillales</taxon>
        <taxon>Caryophanaceae</taxon>
        <taxon>Caryophanon</taxon>
    </lineage>
</organism>
<dbReference type="RefSeq" id="WP_066544812.1">
    <property type="nucleotide sequence ID" value="NZ_MASJ01000012.1"/>
</dbReference>
<evidence type="ECO:0000313" key="2">
    <source>
        <dbReference type="EMBL" id="OCS85628.1"/>
    </source>
</evidence>
<keyword evidence="3" id="KW-1185">Reference proteome</keyword>
<protein>
    <recommendedName>
        <fullName evidence="1">Ribosomal RNA large subunit methyltransferase K/L-like methyltransferase domain-containing protein</fullName>
    </recommendedName>
</protein>
<dbReference type="EMBL" id="MASJ01000012">
    <property type="protein sequence ID" value="OCS85628.1"/>
    <property type="molecule type" value="Genomic_DNA"/>
</dbReference>
<dbReference type="SUPFAM" id="SSF53335">
    <property type="entry name" value="S-adenosyl-L-methionine-dependent methyltransferases"/>
    <property type="match status" value="1"/>
</dbReference>
<dbReference type="PANTHER" id="PTHR14911:SF13">
    <property type="entry name" value="TRNA (GUANINE(6)-N2)-METHYLTRANSFERASE THUMP3"/>
    <property type="match status" value="1"/>
</dbReference>
<dbReference type="Pfam" id="PF01170">
    <property type="entry name" value="UPF0020"/>
    <property type="match status" value="1"/>
</dbReference>
<dbReference type="GO" id="GO:0016423">
    <property type="term" value="F:tRNA (guanine) methyltransferase activity"/>
    <property type="evidence" value="ECO:0007669"/>
    <property type="project" value="TreeGrafter"/>
</dbReference>
<dbReference type="PANTHER" id="PTHR14911">
    <property type="entry name" value="THUMP DOMAIN-CONTAINING"/>
    <property type="match status" value="1"/>
</dbReference>
<comment type="caution">
    <text evidence="2">The sequence shown here is derived from an EMBL/GenBank/DDBJ whole genome shotgun (WGS) entry which is preliminary data.</text>
</comment>
<dbReference type="AlphaFoldDB" id="A0A1C0YEN6"/>
<name>A0A1C0YEN6_9BACL</name>
<gene>
    <name evidence="2" type="ORF">A6M13_02915</name>
</gene>
<sequence>MMNFFYMYSWAKDEIELAHLEQRHLLNDANGQNYVLTTTNVDVNRSPFVKIKLSILCEAETLAEIVTFAEQMVYDEATFRVLSLNNVALGEEPKHAFTQRQEAERTLGNVIAGEPDLKHPQCTFGIVFVEGLWRFGRVEKADAIWLAHQVKPHSYSTALNTRMARALVNIAAPQPQGLRVIDPCCGIGTVLVEALSMDIPILGRDMNWFVAQGSRKNIAHFGYEGTVELGPIEDVTEHYDVAIIDMPYDLFTSASHEEQLAIVVEARRIADRVAFVAIESMHDMFDTAGFTVLDEARVTKGNSSFSRLLYVCE</sequence>
<dbReference type="STRING" id="33978.A6M13_02915"/>
<dbReference type="Gene3D" id="3.40.50.150">
    <property type="entry name" value="Vaccinia Virus protein VP39"/>
    <property type="match status" value="1"/>
</dbReference>
<evidence type="ECO:0000313" key="3">
    <source>
        <dbReference type="Proteomes" id="UP000093199"/>
    </source>
</evidence>
<proteinExistence type="predicted"/>
<reference evidence="2 3" key="1">
    <citation type="submission" date="2016-07" db="EMBL/GenBank/DDBJ databases">
        <title>Caryophanon tenue genome sequencing.</title>
        <authorList>
            <person name="Verma A."/>
            <person name="Pal Y."/>
            <person name="Krishnamurthi S."/>
        </authorList>
    </citation>
    <scope>NUCLEOTIDE SEQUENCE [LARGE SCALE GENOMIC DNA]</scope>
    <source>
        <strain evidence="2 3">DSM 14152</strain>
    </source>
</reference>
<dbReference type="Proteomes" id="UP000093199">
    <property type="component" value="Unassembled WGS sequence"/>
</dbReference>
<dbReference type="InterPro" id="IPR000241">
    <property type="entry name" value="RlmKL-like_Mtase"/>
</dbReference>
<dbReference type="OrthoDB" id="9791556at2"/>
<evidence type="ECO:0000259" key="1">
    <source>
        <dbReference type="Pfam" id="PF01170"/>
    </source>
</evidence>
<dbReference type="InterPro" id="IPR029063">
    <property type="entry name" value="SAM-dependent_MTases_sf"/>
</dbReference>
<dbReference type="CDD" id="cd02440">
    <property type="entry name" value="AdoMet_MTases"/>
    <property type="match status" value="1"/>
</dbReference>
<accession>A0A1C0YEN6</accession>
<feature type="domain" description="Ribosomal RNA large subunit methyltransferase K/L-like methyltransferase" evidence="1">
    <location>
        <begin position="151"/>
        <end position="249"/>
    </location>
</feature>